<organism evidence="1 2">
    <name type="scientific">Dreissena polymorpha</name>
    <name type="common">Zebra mussel</name>
    <name type="synonym">Mytilus polymorpha</name>
    <dbReference type="NCBI Taxonomy" id="45954"/>
    <lineage>
        <taxon>Eukaryota</taxon>
        <taxon>Metazoa</taxon>
        <taxon>Spiralia</taxon>
        <taxon>Lophotrochozoa</taxon>
        <taxon>Mollusca</taxon>
        <taxon>Bivalvia</taxon>
        <taxon>Autobranchia</taxon>
        <taxon>Heteroconchia</taxon>
        <taxon>Euheterodonta</taxon>
        <taxon>Imparidentia</taxon>
        <taxon>Neoheterodontei</taxon>
        <taxon>Myida</taxon>
        <taxon>Dreissenoidea</taxon>
        <taxon>Dreissenidae</taxon>
        <taxon>Dreissena</taxon>
    </lineage>
</organism>
<evidence type="ECO:0000313" key="1">
    <source>
        <dbReference type="EMBL" id="KAH3861056.1"/>
    </source>
</evidence>
<protein>
    <submittedName>
        <fullName evidence="1">Uncharacterized protein</fullName>
    </submittedName>
</protein>
<evidence type="ECO:0000313" key="2">
    <source>
        <dbReference type="Proteomes" id="UP000828390"/>
    </source>
</evidence>
<dbReference type="AlphaFoldDB" id="A0A9D4LQK3"/>
<gene>
    <name evidence="1" type="ORF">DPMN_023984</name>
</gene>
<reference evidence="1" key="2">
    <citation type="submission" date="2020-11" db="EMBL/GenBank/DDBJ databases">
        <authorList>
            <person name="McCartney M.A."/>
            <person name="Auch B."/>
            <person name="Kono T."/>
            <person name="Mallez S."/>
            <person name="Becker A."/>
            <person name="Gohl D.M."/>
            <person name="Silverstein K.A.T."/>
            <person name="Koren S."/>
            <person name="Bechman K.B."/>
            <person name="Herman A."/>
            <person name="Abrahante J.E."/>
            <person name="Garbe J."/>
        </authorList>
    </citation>
    <scope>NUCLEOTIDE SEQUENCE</scope>
    <source>
        <strain evidence="1">Duluth1</strain>
        <tissue evidence="1">Whole animal</tissue>
    </source>
</reference>
<dbReference type="EMBL" id="JAIWYP010000002">
    <property type="protein sequence ID" value="KAH3861056.1"/>
    <property type="molecule type" value="Genomic_DNA"/>
</dbReference>
<dbReference type="Proteomes" id="UP000828390">
    <property type="component" value="Unassembled WGS sequence"/>
</dbReference>
<keyword evidence="2" id="KW-1185">Reference proteome</keyword>
<name>A0A9D4LQK3_DREPO</name>
<proteinExistence type="predicted"/>
<sequence length="51" mass="6029">MLEKNYRVHCSLNNIPISPEFDVKTKVNEILTSKEYDSKRPRQMDIDDFLG</sequence>
<reference evidence="1" key="1">
    <citation type="journal article" date="2019" name="bioRxiv">
        <title>The Genome of the Zebra Mussel, Dreissena polymorpha: A Resource for Invasive Species Research.</title>
        <authorList>
            <person name="McCartney M.A."/>
            <person name="Auch B."/>
            <person name="Kono T."/>
            <person name="Mallez S."/>
            <person name="Zhang Y."/>
            <person name="Obille A."/>
            <person name="Becker A."/>
            <person name="Abrahante J.E."/>
            <person name="Garbe J."/>
            <person name="Badalamenti J.P."/>
            <person name="Herman A."/>
            <person name="Mangelson H."/>
            <person name="Liachko I."/>
            <person name="Sullivan S."/>
            <person name="Sone E.D."/>
            <person name="Koren S."/>
            <person name="Silverstein K.A.T."/>
            <person name="Beckman K.B."/>
            <person name="Gohl D.M."/>
        </authorList>
    </citation>
    <scope>NUCLEOTIDE SEQUENCE</scope>
    <source>
        <strain evidence="1">Duluth1</strain>
        <tissue evidence="1">Whole animal</tissue>
    </source>
</reference>
<dbReference type="Gene3D" id="1.10.8.480">
    <property type="match status" value="1"/>
</dbReference>
<accession>A0A9D4LQK3</accession>
<comment type="caution">
    <text evidence="1">The sequence shown here is derived from an EMBL/GenBank/DDBJ whole genome shotgun (WGS) entry which is preliminary data.</text>
</comment>